<dbReference type="Proteomes" id="UP000044602">
    <property type="component" value="Unassembled WGS sequence"/>
</dbReference>
<evidence type="ECO:0000256" key="1">
    <source>
        <dbReference type="SAM" id="MobiDB-lite"/>
    </source>
</evidence>
<feature type="non-terminal residue" evidence="2">
    <location>
        <position position="155"/>
    </location>
</feature>
<feature type="region of interest" description="Disordered" evidence="1">
    <location>
        <begin position="1"/>
        <end position="34"/>
    </location>
</feature>
<reference evidence="3" key="1">
    <citation type="submission" date="2015-05" db="EMBL/GenBank/DDBJ databases">
        <authorList>
            <person name="Fogelqvist Johan"/>
        </authorList>
    </citation>
    <scope>NUCLEOTIDE SEQUENCE [LARGE SCALE GENOMIC DNA]</scope>
</reference>
<dbReference type="EMBL" id="CVQH01012225">
    <property type="protein sequence ID" value="CRK21117.1"/>
    <property type="molecule type" value="Genomic_DNA"/>
</dbReference>
<gene>
    <name evidence="2" type="ORF">BN1708_012993</name>
</gene>
<keyword evidence="3" id="KW-1185">Reference proteome</keyword>
<organism evidence="2 3">
    <name type="scientific">Verticillium longisporum</name>
    <name type="common">Verticillium dahliae var. longisporum</name>
    <dbReference type="NCBI Taxonomy" id="100787"/>
    <lineage>
        <taxon>Eukaryota</taxon>
        <taxon>Fungi</taxon>
        <taxon>Dikarya</taxon>
        <taxon>Ascomycota</taxon>
        <taxon>Pezizomycotina</taxon>
        <taxon>Sordariomycetes</taxon>
        <taxon>Hypocreomycetidae</taxon>
        <taxon>Glomerellales</taxon>
        <taxon>Plectosphaerellaceae</taxon>
        <taxon>Verticillium</taxon>
    </lineage>
</organism>
<evidence type="ECO:0000313" key="2">
    <source>
        <dbReference type="EMBL" id="CRK21117.1"/>
    </source>
</evidence>
<evidence type="ECO:0000313" key="3">
    <source>
        <dbReference type="Proteomes" id="UP000044602"/>
    </source>
</evidence>
<feature type="region of interest" description="Disordered" evidence="1">
    <location>
        <begin position="55"/>
        <end position="155"/>
    </location>
</feature>
<feature type="compositionally biased region" description="Polar residues" evidence="1">
    <location>
        <begin position="133"/>
        <end position="155"/>
    </location>
</feature>
<dbReference type="AlphaFoldDB" id="A0A0G4LGE3"/>
<feature type="compositionally biased region" description="Polar residues" evidence="1">
    <location>
        <begin position="1"/>
        <end position="11"/>
    </location>
</feature>
<proteinExistence type="predicted"/>
<name>A0A0G4LGE3_VERLO</name>
<protein>
    <submittedName>
        <fullName evidence="2">Uncharacterized protein</fullName>
    </submittedName>
</protein>
<accession>A0A0G4LGE3</accession>
<sequence length="155" mass="16170">MRRPSGQQTPSPAKPSHGGVKKADPSDQGRAADGTIALIPINDVHRAIDTTTLNHDGCACCHDSDDDGLRKGSPPTRPGTPWSFSRQHAGTGASGRIADHLMPILEEEEEEGVDSPPVSAIGKDSVDDKEGQESPTVRGSPTTQEKSNQTGAPGS</sequence>